<dbReference type="AlphaFoldDB" id="A0A562SA62"/>
<evidence type="ECO:0008006" key="4">
    <source>
        <dbReference type="Google" id="ProtNLM"/>
    </source>
</evidence>
<keyword evidence="3" id="KW-1185">Reference proteome</keyword>
<proteinExistence type="predicted"/>
<evidence type="ECO:0000256" key="1">
    <source>
        <dbReference type="SAM" id="SignalP"/>
    </source>
</evidence>
<feature type="chain" id="PRO_5022097398" description="Heavy-metal-associated domain-containing protein" evidence="1">
    <location>
        <begin position="23"/>
        <end position="123"/>
    </location>
</feature>
<organism evidence="2 3">
    <name type="scientific">Lacibacter cauensis</name>
    <dbReference type="NCBI Taxonomy" id="510947"/>
    <lineage>
        <taxon>Bacteria</taxon>
        <taxon>Pseudomonadati</taxon>
        <taxon>Bacteroidota</taxon>
        <taxon>Chitinophagia</taxon>
        <taxon>Chitinophagales</taxon>
        <taxon>Chitinophagaceae</taxon>
        <taxon>Lacibacter</taxon>
    </lineage>
</organism>
<dbReference type="GO" id="GO:0046872">
    <property type="term" value="F:metal ion binding"/>
    <property type="evidence" value="ECO:0007669"/>
    <property type="project" value="InterPro"/>
</dbReference>
<dbReference type="EMBL" id="VLLE01000009">
    <property type="protein sequence ID" value="TWI77704.1"/>
    <property type="molecule type" value="Genomic_DNA"/>
</dbReference>
<dbReference type="OrthoDB" id="5513217at2"/>
<dbReference type="SUPFAM" id="SSF55008">
    <property type="entry name" value="HMA, heavy metal-associated domain"/>
    <property type="match status" value="1"/>
</dbReference>
<dbReference type="Proteomes" id="UP000316167">
    <property type="component" value="Unassembled WGS sequence"/>
</dbReference>
<dbReference type="InterPro" id="IPR036163">
    <property type="entry name" value="HMA_dom_sf"/>
</dbReference>
<sequence length="123" mass="13714">MKTLKTLFTVAVLVVTVSFANAQSDKTERTIGIKTEKIKVSGTCGMDKRRIETAAYSVDGVKSAVWNEYTQILVLKYSVFKKDAGDKAQRSIASAGNDTEKYKAEDAVYNKLPDCCHYRTMKM</sequence>
<accession>A0A562SA62</accession>
<evidence type="ECO:0000313" key="2">
    <source>
        <dbReference type="EMBL" id="TWI77704.1"/>
    </source>
</evidence>
<keyword evidence="1" id="KW-0732">Signal</keyword>
<feature type="signal peptide" evidence="1">
    <location>
        <begin position="1"/>
        <end position="22"/>
    </location>
</feature>
<comment type="caution">
    <text evidence="2">The sequence shown here is derived from an EMBL/GenBank/DDBJ whole genome shotgun (WGS) entry which is preliminary data.</text>
</comment>
<gene>
    <name evidence="2" type="ORF">IQ13_4303</name>
</gene>
<name>A0A562SA62_9BACT</name>
<dbReference type="RefSeq" id="WP_144888750.1">
    <property type="nucleotide sequence ID" value="NZ_VLLE01000009.1"/>
</dbReference>
<protein>
    <recommendedName>
        <fullName evidence="4">Heavy-metal-associated domain-containing protein</fullName>
    </recommendedName>
</protein>
<reference evidence="2 3" key="1">
    <citation type="journal article" date="2015" name="Stand. Genomic Sci.">
        <title>Genomic Encyclopedia of Bacterial and Archaeal Type Strains, Phase III: the genomes of soil and plant-associated and newly described type strains.</title>
        <authorList>
            <person name="Whitman W.B."/>
            <person name="Woyke T."/>
            <person name="Klenk H.P."/>
            <person name="Zhou Y."/>
            <person name="Lilburn T.G."/>
            <person name="Beck B.J."/>
            <person name="De Vos P."/>
            <person name="Vandamme P."/>
            <person name="Eisen J.A."/>
            <person name="Garrity G."/>
            <person name="Hugenholtz P."/>
            <person name="Kyrpides N.C."/>
        </authorList>
    </citation>
    <scope>NUCLEOTIDE SEQUENCE [LARGE SCALE GENOMIC DNA]</scope>
    <source>
        <strain evidence="2 3">CGMCC 1.7271</strain>
    </source>
</reference>
<evidence type="ECO:0000313" key="3">
    <source>
        <dbReference type="Proteomes" id="UP000316167"/>
    </source>
</evidence>